<evidence type="ECO:0000256" key="1">
    <source>
        <dbReference type="ARBA" id="ARBA00001971"/>
    </source>
</evidence>
<evidence type="ECO:0000256" key="3">
    <source>
        <dbReference type="ARBA" id="ARBA00022723"/>
    </source>
</evidence>
<feature type="binding site" description="axial binding residue" evidence="7">
    <location>
        <position position="482"/>
    </location>
    <ligand>
        <name>heme</name>
        <dbReference type="ChEBI" id="CHEBI:30413"/>
    </ligand>
    <ligandPart>
        <name>Fe</name>
        <dbReference type="ChEBI" id="CHEBI:18248"/>
    </ligandPart>
</feature>
<dbReference type="PRINTS" id="PR00385">
    <property type="entry name" value="P450"/>
</dbReference>
<comment type="similarity">
    <text evidence="8">Belongs to the cytochrome P450 family.</text>
</comment>
<comment type="cofactor">
    <cofactor evidence="1 7">
        <name>heme</name>
        <dbReference type="ChEBI" id="CHEBI:30413"/>
    </cofactor>
</comment>
<keyword evidence="6 8" id="KW-0503">Monooxygenase</keyword>
<proteinExistence type="inferred from homology"/>
<keyword evidence="3 7" id="KW-0479">Metal-binding</keyword>
<evidence type="ECO:0000256" key="8">
    <source>
        <dbReference type="RuleBase" id="RU000461"/>
    </source>
</evidence>
<dbReference type="Proteomes" id="UP000235145">
    <property type="component" value="Unassembled WGS sequence"/>
</dbReference>
<name>A0A9R1WPE8_LACSA</name>
<evidence type="ECO:0000256" key="7">
    <source>
        <dbReference type="PIRSR" id="PIRSR602401-1"/>
    </source>
</evidence>
<evidence type="ECO:0000313" key="11">
    <source>
        <dbReference type="Proteomes" id="UP000235145"/>
    </source>
</evidence>
<dbReference type="SUPFAM" id="SSF48264">
    <property type="entry name" value="Cytochrome P450"/>
    <property type="match status" value="1"/>
</dbReference>
<dbReference type="AlphaFoldDB" id="A0A9R1WPE8"/>
<keyword evidence="9" id="KW-0812">Transmembrane</keyword>
<dbReference type="Gene3D" id="1.10.630.10">
    <property type="entry name" value="Cytochrome P450"/>
    <property type="match status" value="1"/>
</dbReference>
<feature type="transmembrane region" description="Helical" evidence="9">
    <location>
        <begin position="24"/>
        <end position="43"/>
    </location>
</feature>
<dbReference type="InterPro" id="IPR017972">
    <property type="entry name" value="Cyt_P450_CS"/>
</dbReference>
<evidence type="ECO:0000256" key="2">
    <source>
        <dbReference type="ARBA" id="ARBA00022617"/>
    </source>
</evidence>
<organism evidence="10 11">
    <name type="scientific">Lactuca sativa</name>
    <name type="common">Garden lettuce</name>
    <dbReference type="NCBI Taxonomy" id="4236"/>
    <lineage>
        <taxon>Eukaryota</taxon>
        <taxon>Viridiplantae</taxon>
        <taxon>Streptophyta</taxon>
        <taxon>Embryophyta</taxon>
        <taxon>Tracheophyta</taxon>
        <taxon>Spermatophyta</taxon>
        <taxon>Magnoliopsida</taxon>
        <taxon>eudicotyledons</taxon>
        <taxon>Gunneridae</taxon>
        <taxon>Pentapetalae</taxon>
        <taxon>asterids</taxon>
        <taxon>campanulids</taxon>
        <taxon>Asterales</taxon>
        <taxon>Asteraceae</taxon>
        <taxon>Cichorioideae</taxon>
        <taxon>Cichorieae</taxon>
        <taxon>Lactucinae</taxon>
        <taxon>Lactuca</taxon>
    </lineage>
</organism>
<evidence type="ECO:0000256" key="9">
    <source>
        <dbReference type="SAM" id="Phobius"/>
    </source>
</evidence>
<keyword evidence="9" id="KW-1133">Transmembrane helix</keyword>
<dbReference type="GO" id="GO:0004497">
    <property type="term" value="F:monooxygenase activity"/>
    <property type="evidence" value="ECO:0007669"/>
    <property type="project" value="UniProtKB-KW"/>
</dbReference>
<dbReference type="PROSITE" id="PS00086">
    <property type="entry name" value="CYTOCHROME_P450"/>
    <property type="match status" value="1"/>
</dbReference>
<protein>
    <recommendedName>
        <fullName evidence="12">Cytochrome P450</fullName>
    </recommendedName>
</protein>
<evidence type="ECO:0008006" key="12">
    <source>
        <dbReference type="Google" id="ProtNLM"/>
    </source>
</evidence>
<dbReference type="Pfam" id="PF00067">
    <property type="entry name" value="p450"/>
    <property type="match status" value="1"/>
</dbReference>
<dbReference type="PANTHER" id="PTHR47947">
    <property type="entry name" value="CYTOCHROME P450 82C3-RELATED"/>
    <property type="match status" value="1"/>
</dbReference>
<dbReference type="PANTHER" id="PTHR47947:SF19">
    <property type="entry name" value="CYTOCHROME P450 82C3-RELATED"/>
    <property type="match status" value="1"/>
</dbReference>
<feature type="transmembrane region" description="Helical" evidence="9">
    <location>
        <begin position="242"/>
        <end position="261"/>
    </location>
</feature>
<evidence type="ECO:0000256" key="6">
    <source>
        <dbReference type="ARBA" id="ARBA00023033"/>
    </source>
</evidence>
<dbReference type="InterPro" id="IPR036396">
    <property type="entry name" value="Cyt_P450_sf"/>
</dbReference>
<dbReference type="GO" id="GO:0016705">
    <property type="term" value="F:oxidoreductase activity, acting on paired donors, with incorporation or reduction of molecular oxygen"/>
    <property type="evidence" value="ECO:0007669"/>
    <property type="project" value="InterPro"/>
</dbReference>
<keyword evidence="11" id="KW-1185">Reference proteome</keyword>
<sequence>MYACILPCHIFSTACDKNTCTMNYSVELILLLIFLVFLFYVVVVRRIKSKSIVGEAPELGGAWPIIGHLHLLGGDQLLYRTLGAMADKYGPAFNIRLGTRRAFVVSSWEVAKECFTINDKALISRPKTAAVKHMGYNYAVFGFAPYTPFWREMRKIATLELLSNRRLEMLKDVRSSEINYGIKELYARWAENGRLPVAVELNKWLEHMMLNIVVMMVAGKRYFGVGGGGQEADRCKKAINNFFRLIGIFVLSDTIPFFWWLDLHGYEKEMKKTAKDLDLVLGGWLDEHRQRRKSDAERNKDDVKDFIDVMLSLEDEGQLSGFEHDSDTSIKSTCLALILGGSDTTAGTLAWAISLLLNHPDALKKLQQELDDEVGKDRQVEESDIKNLVFLQAVIKETLRLYPASPLLGPREAMEDCMVSGYNVKAGTRLIVNVWKIQRDNTIWTDPSEFNPDRFMGVEYEHVDLRGQQFVLMPFGSGRRSCPGATFGLQVLHLTLARLLHSFHLDLPEGLPVDMTESPGMTLPKKMPLEVLSTPRLPSELYA</sequence>
<evidence type="ECO:0000313" key="10">
    <source>
        <dbReference type="EMBL" id="KAJ0227369.1"/>
    </source>
</evidence>
<dbReference type="InterPro" id="IPR001128">
    <property type="entry name" value="Cyt_P450"/>
</dbReference>
<dbReference type="FunFam" id="1.10.630.10:FF:000026">
    <property type="entry name" value="Cytochrome P450 82C4"/>
    <property type="match status" value="1"/>
</dbReference>
<keyword evidence="9" id="KW-0472">Membrane</keyword>
<dbReference type="InterPro" id="IPR050651">
    <property type="entry name" value="Plant_Cytochrome_P450_Monoox"/>
</dbReference>
<dbReference type="EMBL" id="NBSK02000001">
    <property type="protein sequence ID" value="KAJ0227369.1"/>
    <property type="molecule type" value="Genomic_DNA"/>
</dbReference>
<evidence type="ECO:0000256" key="5">
    <source>
        <dbReference type="ARBA" id="ARBA00023004"/>
    </source>
</evidence>
<keyword evidence="2 7" id="KW-0349">Heme</keyword>
<keyword evidence="4 8" id="KW-0560">Oxidoreductase</keyword>
<dbReference type="GO" id="GO:0020037">
    <property type="term" value="F:heme binding"/>
    <property type="evidence" value="ECO:0007669"/>
    <property type="project" value="InterPro"/>
</dbReference>
<evidence type="ECO:0000256" key="4">
    <source>
        <dbReference type="ARBA" id="ARBA00023002"/>
    </source>
</evidence>
<comment type="caution">
    <text evidence="10">The sequence shown here is derived from an EMBL/GenBank/DDBJ whole genome shotgun (WGS) entry which is preliminary data.</text>
</comment>
<gene>
    <name evidence="10" type="ORF">LSAT_V11C100008390</name>
</gene>
<keyword evidence="5 7" id="KW-0408">Iron</keyword>
<accession>A0A9R1WPE8</accession>
<reference evidence="10 11" key="1">
    <citation type="journal article" date="2017" name="Nat. Commun.">
        <title>Genome assembly with in vitro proximity ligation data and whole-genome triplication in lettuce.</title>
        <authorList>
            <person name="Reyes-Chin-Wo S."/>
            <person name="Wang Z."/>
            <person name="Yang X."/>
            <person name="Kozik A."/>
            <person name="Arikit S."/>
            <person name="Song C."/>
            <person name="Xia L."/>
            <person name="Froenicke L."/>
            <person name="Lavelle D.O."/>
            <person name="Truco M.J."/>
            <person name="Xia R."/>
            <person name="Zhu S."/>
            <person name="Xu C."/>
            <person name="Xu H."/>
            <person name="Xu X."/>
            <person name="Cox K."/>
            <person name="Korf I."/>
            <person name="Meyers B.C."/>
            <person name="Michelmore R.W."/>
        </authorList>
    </citation>
    <scope>NUCLEOTIDE SEQUENCE [LARGE SCALE GENOMIC DNA]</scope>
    <source>
        <strain evidence="11">cv. Salinas</strain>
        <tissue evidence="10">Seedlings</tissue>
    </source>
</reference>
<dbReference type="CDD" id="cd20654">
    <property type="entry name" value="CYP82"/>
    <property type="match status" value="1"/>
</dbReference>
<dbReference type="PRINTS" id="PR00463">
    <property type="entry name" value="EP450I"/>
</dbReference>
<dbReference type="InterPro" id="IPR002401">
    <property type="entry name" value="Cyt_P450_E_grp-I"/>
</dbReference>
<dbReference type="GO" id="GO:0005506">
    <property type="term" value="F:iron ion binding"/>
    <property type="evidence" value="ECO:0007669"/>
    <property type="project" value="InterPro"/>
</dbReference>